<dbReference type="Proteomes" id="UP000708208">
    <property type="component" value="Unassembled WGS sequence"/>
</dbReference>
<proteinExistence type="predicted"/>
<dbReference type="AlphaFoldDB" id="A0A8J2KJ46"/>
<accession>A0A8J2KJ46</accession>
<evidence type="ECO:0000313" key="2">
    <source>
        <dbReference type="Proteomes" id="UP000708208"/>
    </source>
</evidence>
<reference evidence="1" key="1">
    <citation type="submission" date="2021-06" db="EMBL/GenBank/DDBJ databases">
        <authorList>
            <person name="Hodson N. C."/>
            <person name="Mongue J. A."/>
            <person name="Jaron S. K."/>
        </authorList>
    </citation>
    <scope>NUCLEOTIDE SEQUENCE</scope>
</reference>
<evidence type="ECO:0000313" key="1">
    <source>
        <dbReference type="EMBL" id="CAG7785972.1"/>
    </source>
</evidence>
<dbReference type="EMBL" id="CAJVCH010308310">
    <property type="protein sequence ID" value="CAG7785972.1"/>
    <property type="molecule type" value="Genomic_DNA"/>
</dbReference>
<organism evidence="1 2">
    <name type="scientific">Allacma fusca</name>
    <dbReference type="NCBI Taxonomy" id="39272"/>
    <lineage>
        <taxon>Eukaryota</taxon>
        <taxon>Metazoa</taxon>
        <taxon>Ecdysozoa</taxon>
        <taxon>Arthropoda</taxon>
        <taxon>Hexapoda</taxon>
        <taxon>Collembola</taxon>
        <taxon>Symphypleona</taxon>
        <taxon>Sminthuridae</taxon>
        <taxon>Allacma</taxon>
    </lineage>
</organism>
<protein>
    <submittedName>
        <fullName evidence="1">Uncharacterized protein</fullName>
    </submittedName>
</protein>
<gene>
    <name evidence="1" type="ORF">AFUS01_LOCUS24564</name>
</gene>
<keyword evidence="2" id="KW-1185">Reference proteome</keyword>
<sequence length="86" mass="9446">MNSLESLSGNLDKMRERSGIDIVGYNVAHEMLEASYNGSYDPKGFRVTSNGSCGPRFAADRRGSMGPYYDPRPGGSRKLLTELALR</sequence>
<comment type="caution">
    <text evidence="1">The sequence shown here is derived from an EMBL/GenBank/DDBJ whole genome shotgun (WGS) entry which is preliminary data.</text>
</comment>
<name>A0A8J2KJ46_9HEXA</name>